<gene>
    <name evidence="2" type="ORF">U7154_000104</name>
</gene>
<dbReference type="InterPro" id="IPR058008">
    <property type="entry name" value="Gp26_C"/>
</dbReference>
<accession>A0AAX4Q4Y1</accession>
<dbReference type="EMBL" id="PP579741">
    <property type="protein sequence ID" value="XAG95871.1"/>
    <property type="molecule type" value="Genomic_DNA"/>
</dbReference>
<reference evidence="2 3" key="1">
    <citation type="submission" date="2024-04" db="EMBL/GenBank/DDBJ databases">
        <authorList>
            <person name="Wojcicki M."/>
            <person name="Srednicka P."/>
            <person name="Shymialevich D."/>
            <person name="Sokolowska B."/>
        </authorList>
    </citation>
    <scope>NUCLEOTIDE SEQUENCE [LARGE SCALE GENOMIC DNA]</scope>
</reference>
<feature type="domain" description="Phage tail protein C-terminal" evidence="1">
    <location>
        <begin position="489"/>
        <end position="621"/>
    </location>
</feature>
<sequence>MARNFMPQSGALAPYVVVNRDAAVAGVFSVDGLRGSVDLTTKYLTIANFNAYKTTTDGSISSINQSITALNTAVSNKAAKGANSDITSITGLTTALGIAYGGTGGKTAAEARTNLGLTTAATTSIGTDGARIPLLNGVNTWATNQTFSGTQTIFSNINPGGIEIGSYGTAGVAYIDLHSSGTGNDYDVRIRSDGGNNTAGRGTLSIAADLVKLPALELTSPLGIAYGGTGAVSAEGARTNLGLGTNANAVFSNLSVPNGIYITTSDSGSNPSAPIVAKIMAANGTDTLGQAEFRADRNGNLSLINRTDPSRPQFMTLDTTGMLSAPAFQASGTSRLSSLEVGITTPNTASFIDWHYSGSYDYDFRILCSSSGSGIGKGAVNFYGGVYTFAGDSFIFNNPITSQNTITAEGELRGASVRTTSGTALRSGTSNGCYASVSAESGYVLLWRRNDPGTKSDEFLGIRNTGDAIFRQSTGASTYVDRIIWHQGNTTVDANGFIKRASPIVKIFNDDFSVNEESEGCTVTHVETGVYRINGCLGLSADLAWGGVNGGIEVPKDINGQPLLWVDYKVDSEGTIILKTYHREHPESPAFAQNKREGYSNGDPIDIPFDVFVSVRVEMPEDSKYNLWKQQEAKLNAESEEE</sequence>
<dbReference type="Proteomes" id="UP001437386">
    <property type="component" value="Segment"/>
</dbReference>
<name>A0AAX4Q4Y1_9CAUD</name>
<proteinExistence type="predicted"/>
<keyword evidence="3" id="KW-1185">Reference proteome</keyword>
<protein>
    <recommendedName>
        <fullName evidence="1">Phage tail protein C-terminal domain-containing protein</fullName>
    </recommendedName>
</protein>
<dbReference type="Pfam" id="PF25670">
    <property type="entry name" value="Phage_tail_C_2"/>
    <property type="match status" value="1"/>
</dbReference>
<organism evidence="2 3">
    <name type="scientific">Enterobacter phage KKP_3711</name>
    <dbReference type="NCBI Taxonomy" id="3109398"/>
    <lineage>
        <taxon>Viruses</taxon>
        <taxon>Duplodnaviria</taxon>
        <taxon>Heunggongvirae</taxon>
        <taxon>Uroviricota</taxon>
        <taxon>Caudoviricetes</taxon>
        <taxon>Demerecviridae</taxon>
        <taxon>Markadamsvirinae</taxon>
    </lineage>
</organism>
<evidence type="ECO:0000259" key="1">
    <source>
        <dbReference type="Pfam" id="PF25670"/>
    </source>
</evidence>
<evidence type="ECO:0000313" key="3">
    <source>
        <dbReference type="Proteomes" id="UP001437386"/>
    </source>
</evidence>
<evidence type="ECO:0000313" key="2">
    <source>
        <dbReference type="EMBL" id="XAG95871.1"/>
    </source>
</evidence>